<dbReference type="PANTHER" id="PTHR43671">
    <property type="entry name" value="SERINE/THREONINE-PROTEIN KINASE NEK"/>
    <property type="match status" value="1"/>
</dbReference>
<keyword evidence="3" id="KW-0808">Transferase</keyword>
<dbReference type="RefSeq" id="WP_169420597.1">
    <property type="nucleotide sequence ID" value="NZ_JABBFX010000002.1"/>
</dbReference>
<dbReference type="InterPro" id="IPR008271">
    <property type="entry name" value="Ser/Thr_kinase_AS"/>
</dbReference>
<reference evidence="10 11" key="1">
    <citation type="submission" date="2020-04" db="EMBL/GenBank/DDBJ databases">
        <title>Ramlibacter sp. G-1-2-2 isolated from soil.</title>
        <authorList>
            <person name="Dahal R.H."/>
        </authorList>
    </citation>
    <scope>NUCLEOTIDE SEQUENCE [LARGE SCALE GENOMIC DNA]</scope>
    <source>
        <strain evidence="10 11">G-1-2-2</strain>
    </source>
</reference>
<dbReference type="Pfam" id="PF00069">
    <property type="entry name" value="Pkinase"/>
    <property type="match status" value="1"/>
</dbReference>
<evidence type="ECO:0000256" key="6">
    <source>
        <dbReference type="ARBA" id="ARBA00022840"/>
    </source>
</evidence>
<sequence length="533" mass="57225">MRQPVEARPSAEAPMAPPRLGDFQPSTELAMDTSAEGLVVATFLYARMHQFSAVCQALNAEDAAAFVTEVRRMLTDAVTKLGGEVAQRRPDSILAVFSNKPDDKKPNHAQRGLHAAILAVHEAVQLAQGMASRPQFSHVPVPTLAVGVHLGAAEVSRRKKESGMVQAFGEAVEVARLLEVTATDLGWSVATSSGTRLAAAGRAEGGRIGSVALPDDSFIDVVEITGLVPRKGSQTPPRVFDMLRESLAANHQTRKRAAAAPAPGTGPGGHFLIEGYRVLRKIGEGGMASIFLAQAADGGPPQVLKVMRLDRAVEADGLQRFIQEFALLAQVHHPNVARIFKQDFSIAHAYIAMEYFPLGDLRQRMKAGPIPPATALQYIKQTAAGLDAIHQVGIVHRDLKPDNLMLRQDGTLALADFGVAKQVSMKITDTGDGDIVGTPYYLSPEQALGQPVDARCDMYSLGVLAYELLTGRKPYHASSAQELLHQHISAPVPMLPADHAHLQHVLEGLMAKDRNQRYPDAGTLLADLAQMGL</sequence>
<dbReference type="SUPFAM" id="SSF56112">
    <property type="entry name" value="Protein kinase-like (PK-like)"/>
    <property type="match status" value="1"/>
</dbReference>
<proteinExistence type="predicted"/>
<keyword evidence="5 10" id="KW-0418">Kinase</keyword>
<organism evidence="10 11">
    <name type="scientific">Ramlibacter agri</name>
    <dbReference type="NCBI Taxonomy" id="2728837"/>
    <lineage>
        <taxon>Bacteria</taxon>
        <taxon>Pseudomonadati</taxon>
        <taxon>Pseudomonadota</taxon>
        <taxon>Betaproteobacteria</taxon>
        <taxon>Burkholderiales</taxon>
        <taxon>Comamonadaceae</taxon>
        <taxon>Ramlibacter</taxon>
    </lineage>
</organism>
<dbReference type="PROSITE" id="PS00108">
    <property type="entry name" value="PROTEIN_KINASE_ST"/>
    <property type="match status" value="1"/>
</dbReference>
<comment type="subcellular location">
    <subcellularLocation>
        <location evidence="1">Membrane</location>
        <topology evidence="1">Single-pass membrane protein</topology>
    </subcellularLocation>
</comment>
<dbReference type="InterPro" id="IPR001054">
    <property type="entry name" value="A/G_cyclase"/>
</dbReference>
<feature type="domain" description="Guanylate cyclase" evidence="9">
    <location>
        <begin position="42"/>
        <end position="179"/>
    </location>
</feature>
<keyword evidence="6" id="KW-0067">ATP-binding</keyword>
<dbReference type="PROSITE" id="PS50125">
    <property type="entry name" value="GUANYLATE_CYCLASE_2"/>
    <property type="match status" value="1"/>
</dbReference>
<dbReference type="InterPro" id="IPR050660">
    <property type="entry name" value="NEK_Ser/Thr_kinase"/>
</dbReference>
<dbReference type="AlphaFoldDB" id="A0A848H5S6"/>
<dbReference type="GO" id="GO:0004674">
    <property type="term" value="F:protein serine/threonine kinase activity"/>
    <property type="evidence" value="ECO:0007669"/>
    <property type="project" value="UniProtKB-EC"/>
</dbReference>
<dbReference type="InterPro" id="IPR029787">
    <property type="entry name" value="Nucleotide_cyclase"/>
</dbReference>
<dbReference type="InterPro" id="IPR000719">
    <property type="entry name" value="Prot_kinase_dom"/>
</dbReference>
<dbReference type="PANTHER" id="PTHR43671:SF13">
    <property type="entry name" value="SERINE_THREONINE-PROTEIN KINASE NEK2"/>
    <property type="match status" value="1"/>
</dbReference>
<dbReference type="PROSITE" id="PS50011">
    <property type="entry name" value="PROTEIN_KINASE_DOM"/>
    <property type="match status" value="1"/>
</dbReference>
<dbReference type="GO" id="GO:0035556">
    <property type="term" value="P:intracellular signal transduction"/>
    <property type="evidence" value="ECO:0007669"/>
    <property type="project" value="InterPro"/>
</dbReference>
<dbReference type="CDD" id="cd14014">
    <property type="entry name" value="STKc_PknB_like"/>
    <property type="match status" value="1"/>
</dbReference>
<dbReference type="EMBL" id="JABBFX010000002">
    <property type="protein sequence ID" value="NML46326.1"/>
    <property type="molecule type" value="Genomic_DNA"/>
</dbReference>
<dbReference type="Gene3D" id="3.30.200.20">
    <property type="entry name" value="Phosphorylase Kinase, domain 1"/>
    <property type="match status" value="1"/>
</dbReference>
<dbReference type="Gene3D" id="3.30.70.1230">
    <property type="entry name" value="Nucleotide cyclase"/>
    <property type="match status" value="1"/>
</dbReference>
<dbReference type="Proteomes" id="UP000541185">
    <property type="component" value="Unassembled WGS sequence"/>
</dbReference>
<evidence type="ECO:0000313" key="10">
    <source>
        <dbReference type="EMBL" id="NML46326.1"/>
    </source>
</evidence>
<dbReference type="GO" id="GO:0009190">
    <property type="term" value="P:cyclic nucleotide biosynthetic process"/>
    <property type="evidence" value="ECO:0007669"/>
    <property type="project" value="InterPro"/>
</dbReference>
<dbReference type="SUPFAM" id="SSF55073">
    <property type="entry name" value="Nucleotide cyclase"/>
    <property type="match status" value="1"/>
</dbReference>
<dbReference type="EC" id="2.7.11.1" evidence="2"/>
<evidence type="ECO:0000256" key="5">
    <source>
        <dbReference type="ARBA" id="ARBA00022777"/>
    </source>
</evidence>
<name>A0A848H5S6_9BURK</name>
<evidence type="ECO:0000259" key="9">
    <source>
        <dbReference type="PROSITE" id="PS50125"/>
    </source>
</evidence>
<evidence type="ECO:0000256" key="7">
    <source>
        <dbReference type="SAM" id="MobiDB-lite"/>
    </source>
</evidence>
<feature type="region of interest" description="Disordered" evidence="7">
    <location>
        <begin position="1"/>
        <end position="25"/>
    </location>
</feature>
<evidence type="ECO:0000256" key="3">
    <source>
        <dbReference type="ARBA" id="ARBA00022679"/>
    </source>
</evidence>
<keyword evidence="11" id="KW-1185">Reference proteome</keyword>
<evidence type="ECO:0000256" key="4">
    <source>
        <dbReference type="ARBA" id="ARBA00022741"/>
    </source>
</evidence>
<dbReference type="GO" id="GO:0004016">
    <property type="term" value="F:adenylate cyclase activity"/>
    <property type="evidence" value="ECO:0007669"/>
    <property type="project" value="UniProtKB-ARBA"/>
</dbReference>
<evidence type="ECO:0000313" key="11">
    <source>
        <dbReference type="Proteomes" id="UP000541185"/>
    </source>
</evidence>
<protein>
    <recommendedName>
        <fullName evidence="2">non-specific serine/threonine protein kinase</fullName>
        <ecNumber evidence="2">2.7.11.1</ecNumber>
    </recommendedName>
</protein>
<evidence type="ECO:0000256" key="1">
    <source>
        <dbReference type="ARBA" id="ARBA00004167"/>
    </source>
</evidence>
<dbReference type="GO" id="GO:0005524">
    <property type="term" value="F:ATP binding"/>
    <property type="evidence" value="ECO:0007669"/>
    <property type="project" value="UniProtKB-KW"/>
</dbReference>
<evidence type="ECO:0000259" key="8">
    <source>
        <dbReference type="PROSITE" id="PS50011"/>
    </source>
</evidence>
<comment type="caution">
    <text evidence="10">The sequence shown here is derived from an EMBL/GenBank/DDBJ whole genome shotgun (WGS) entry which is preliminary data.</text>
</comment>
<gene>
    <name evidence="10" type="ORF">HHL11_21435</name>
</gene>
<dbReference type="GO" id="GO:0016020">
    <property type="term" value="C:membrane"/>
    <property type="evidence" value="ECO:0007669"/>
    <property type="project" value="UniProtKB-SubCell"/>
</dbReference>
<keyword evidence="4" id="KW-0547">Nucleotide-binding</keyword>
<dbReference type="InterPro" id="IPR011009">
    <property type="entry name" value="Kinase-like_dom_sf"/>
</dbReference>
<evidence type="ECO:0000256" key="2">
    <source>
        <dbReference type="ARBA" id="ARBA00012513"/>
    </source>
</evidence>
<feature type="domain" description="Protein kinase" evidence="8">
    <location>
        <begin position="276"/>
        <end position="533"/>
    </location>
</feature>
<dbReference type="Gene3D" id="1.10.510.10">
    <property type="entry name" value="Transferase(Phosphotransferase) domain 1"/>
    <property type="match status" value="1"/>
</dbReference>
<dbReference type="SMART" id="SM00220">
    <property type="entry name" value="S_TKc"/>
    <property type="match status" value="1"/>
</dbReference>
<accession>A0A848H5S6</accession>